<dbReference type="PANTHER" id="PTHR21580">
    <property type="entry name" value="SHIPPO-1-RELATED"/>
    <property type="match status" value="1"/>
</dbReference>
<dbReference type="Proteomes" id="UP000276133">
    <property type="component" value="Unassembled WGS sequence"/>
</dbReference>
<accession>A0A3M7SXK3</accession>
<gene>
    <name evidence="1" type="ORF">BpHYR1_013633</name>
</gene>
<dbReference type="STRING" id="10195.A0A3M7SXK3"/>
<sequence length="569" mass="63508">MYSRAPRNPVALLGSTPIHLGPGTYDPTIADIKKQSLDSYAPFLSLSLRDDIFKNVNETPGPGEYNLSIANAYSKGGSSLANKSKRFDSKLSEVPGPGSYIFENSENLKSEAPMLKISKQRIKLSRKKNPPSIQDPKQAYGFEEAANGELIPQAPPERDVSLGPAFYNANVGQNSSQYKGTHFSKYSSKRTEFSGKTGPGPGEYDTTESVLVDVEHFHIKNLNNKKPELNIPRYPEMVLKNIEKESVPGPGKYEHKRLFDNASIKSSDVYGFDIERPPFGTQTKRFTGYKSVTPGPGAYSDQRTALSSLKKIHSLKKTPFLQSSSRFVSNSTYQIRSAPGPGQYRINGFAEDNLRKAIVDSRRKPAFGQSAERKFDITKKEQVPGPAQYQVKEKIFKPKKENYSANFASNSKQRELVFEDTPGPTAYDAAKAYEALVHVKRERPRNRDALKRQIMFNFVSKRDLDLVGPQALEVPGPGHYESVMNKTGSHFAKLNDKRWKDERKDKIPGPADYEFSPLYRDTVLKGTFNATLNNPLISQQQKAVSDSELSNSKFGLGNLQRLTDTLQVA</sequence>
<evidence type="ECO:0000313" key="1">
    <source>
        <dbReference type="EMBL" id="RNA40415.1"/>
    </source>
</evidence>
<evidence type="ECO:0000313" key="2">
    <source>
        <dbReference type="Proteomes" id="UP000276133"/>
    </source>
</evidence>
<reference evidence="1 2" key="1">
    <citation type="journal article" date="2018" name="Sci. Rep.">
        <title>Genomic signatures of local adaptation to the degree of environmental predictability in rotifers.</title>
        <authorList>
            <person name="Franch-Gras L."/>
            <person name="Hahn C."/>
            <person name="Garcia-Roger E.M."/>
            <person name="Carmona M.J."/>
            <person name="Serra M."/>
            <person name="Gomez A."/>
        </authorList>
    </citation>
    <scope>NUCLEOTIDE SEQUENCE [LARGE SCALE GENOMIC DNA]</scope>
    <source>
        <strain evidence="1">HYR1</strain>
    </source>
</reference>
<dbReference type="OrthoDB" id="406368at2759"/>
<name>A0A3M7SXK3_BRAPC</name>
<dbReference type="InterPro" id="IPR051291">
    <property type="entry name" value="CIMAP"/>
</dbReference>
<dbReference type="InterPro" id="IPR010736">
    <property type="entry name" value="SHIPPO-rpt"/>
</dbReference>
<organism evidence="1 2">
    <name type="scientific">Brachionus plicatilis</name>
    <name type="common">Marine rotifer</name>
    <name type="synonym">Brachionus muelleri</name>
    <dbReference type="NCBI Taxonomy" id="10195"/>
    <lineage>
        <taxon>Eukaryota</taxon>
        <taxon>Metazoa</taxon>
        <taxon>Spiralia</taxon>
        <taxon>Gnathifera</taxon>
        <taxon>Rotifera</taxon>
        <taxon>Eurotatoria</taxon>
        <taxon>Monogononta</taxon>
        <taxon>Pseudotrocha</taxon>
        <taxon>Ploima</taxon>
        <taxon>Brachionidae</taxon>
        <taxon>Brachionus</taxon>
    </lineage>
</organism>
<dbReference type="Pfam" id="PF07004">
    <property type="entry name" value="SHIPPO-rpt"/>
    <property type="match status" value="2"/>
</dbReference>
<dbReference type="PANTHER" id="PTHR21580:SF60">
    <property type="entry name" value="SPERM-TAIL PG-RICH REPEAT-CONTAINING PROTEIN 2"/>
    <property type="match status" value="1"/>
</dbReference>
<dbReference type="AlphaFoldDB" id="A0A3M7SXK3"/>
<comment type="caution">
    <text evidence="1">The sequence shown here is derived from an EMBL/GenBank/DDBJ whole genome shotgun (WGS) entry which is preliminary data.</text>
</comment>
<dbReference type="EMBL" id="REGN01000642">
    <property type="protein sequence ID" value="RNA40415.1"/>
    <property type="molecule type" value="Genomic_DNA"/>
</dbReference>
<protein>
    <submittedName>
        <fullName evidence="1">Sperm-tail PG-rich repeat-containing 2-like</fullName>
    </submittedName>
</protein>
<proteinExistence type="predicted"/>
<keyword evidence="2" id="KW-1185">Reference proteome</keyword>